<sequence length="55" mass="6362">MLSLVLTRQKTLSAIPAPILFAWIVAPDRFRADWILTELAENRFGRLAKTFFELL</sequence>
<reference evidence="1 2" key="1">
    <citation type="journal article" date="2009" name="Stand. Genomic Sci.">
        <title>Complete genome sequence of Halomicrobium mukohataei type strain (arg-2).</title>
        <authorList>
            <person name="Tindall B.J."/>
            <person name="Schneider S."/>
            <person name="Lapidus A."/>
            <person name="Copeland A."/>
            <person name="Glavina Del Rio T."/>
            <person name="Nolan M."/>
            <person name="Lucas S."/>
            <person name="Chen F."/>
            <person name="Tice H."/>
            <person name="Cheng J.F."/>
            <person name="Saunders E."/>
            <person name="Bruce D."/>
            <person name="Goodwin L."/>
            <person name="Pitluck S."/>
            <person name="Mikhailova N."/>
            <person name="Pati A."/>
            <person name="Ivanova N."/>
            <person name="Mavrommatis K."/>
            <person name="Chen A."/>
            <person name="Palaniappan K."/>
            <person name="Chain P."/>
            <person name="Land M."/>
            <person name="Hauser L."/>
            <person name="Chang Y.J."/>
            <person name="Jeffries C.D."/>
            <person name="Brettin T."/>
            <person name="Han C."/>
            <person name="Rohde M."/>
            <person name="Goker M."/>
            <person name="Bristow J."/>
            <person name="Eisen J.A."/>
            <person name="Markowitz V."/>
            <person name="Hugenholtz P."/>
            <person name="Klenk H.P."/>
            <person name="Kyrpides N.C."/>
            <person name="Detter J.C."/>
        </authorList>
    </citation>
    <scope>NUCLEOTIDE SEQUENCE [LARGE SCALE GENOMIC DNA]</scope>
    <source>
        <strain evidence="2">ATCC 700874 / DSM 12286 / JCM 9738 / NCIMB 13541</strain>
    </source>
</reference>
<gene>
    <name evidence="1" type="ordered locus">Hmuk_1478</name>
</gene>
<name>C7P3C1_HALMD</name>
<dbReference type="KEGG" id="hmu:Hmuk_1478"/>
<keyword evidence="2" id="KW-1185">Reference proteome</keyword>
<evidence type="ECO:0000313" key="1">
    <source>
        <dbReference type="EMBL" id="ACV47593.1"/>
    </source>
</evidence>
<evidence type="ECO:0000313" key="2">
    <source>
        <dbReference type="Proteomes" id="UP000001746"/>
    </source>
</evidence>
<dbReference type="AlphaFoldDB" id="C7P3C1"/>
<dbReference type="EMBL" id="CP001688">
    <property type="protein sequence ID" value="ACV47593.1"/>
    <property type="molecule type" value="Genomic_DNA"/>
</dbReference>
<accession>C7P3C1</accession>
<protein>
    <submittedName>
        <fullName evidence="1">Uncharacterized protein</fullName>
    </submittedName>
</protein>
<dbReference type="Proteomes" id="UP000001746">
    <property type="component" value="Chromosome"/>
</dbReference>
<organism evidence="1 2">
    <name type="scientific">Halomicrobium mukohataei (strain ATCC 700874 / DSM 12286 / JCM 9738 / NCIMB 13541)</name>
    <name type="common">Haloarcula mukohataei</name>
    <dbReference type="NCBI Taxonomy" id="485914"/>
    <lineage>
        <taxon>Archaea</taxon>
        <taxon>Methanobacteriati</taxon>
        <taxon>Methanobacteriota</taxon>
        <taxon>Stenosarchaea group</taxon>
        <taxon>Halobacteria</taxon>
        <taxon>Halobacteriales</taxon>
        <taxon>Haloarculaceae</taxon>
        <taxon>Halomicrobium</taxon>
    </lineage>
</organism>
<dbReference type="HOGENOM" id="CLU_3020860_0_0_2"/>
<proteinExistence type="predicted"/>